<name>A0AAU9K666_9CILI</name>
<comment type="caution">
    <text evidence="1">The sequence shown here is derived from an EMBL/GenBank/DDBJ whole genome shotgun (WGS) entry which is preliminary data.</text>
</comment>
<protein>
    <submittedName>
        <fullName evidence="1">Uncharacterized protein</fullName>
    </submittedName>
</protein>
<dbReference type="AlphaFoldDB" id="A0AAU9K666"/>
<accession>A0AAU9K666</accession>
<dbReference type="Proteomes" id="UP001162131">
    <property type="component" value="Unassembled WGS sequence"/>
</dbReference>
<sequence>MGCNNIKCSDPNELNFTCTLNGTQTLVSSLNVSNGSTKPSLSTEVKAKFMFETSTDKFHKVKTLANLYLQKYNNFLKLQEIIGIWEIEVYDKLRNSMVNPGDLNLKVEIDSQENQFIIIIEADGLRKFDPIKSFCFEVERFDNEISSAFSYKKFQENVNFLSSLSPLTITFYLSLGEKVDCGIGVNKPLDRKSLTEFLSDSSERLNISRWCYSAGMPIPISVQFSCFTQEKGCTFYIFDGDKDGNYSRGFTLFEYFVGPIPDDIRELLSSAGGEEVKCSLSFENNGVKSLSMGIKRLPSIRSIEIGKAIGDGFNPERWSAYAYLLGSNTEISINLTPNGLVMKRIADL</sequence>
<reference evidence="1" key="1">
    <citation type="submission" date="2021-09" db="EMBL/GenBank/DDBJ databases">
        <authorList>
            <consortium name="AG Swart"/>
            <person name="Singh M."/>
            <person name="Singh A."/>
            <person name="Seah K."/>
            <person name="Emmerich C."/>
        </authorList>
    </citation>
    <scope>NUCLEOTIDE SEQUENCE</scope>
    <source>
        <strain evidence="1">ATCC30299</strain>
    </source>
</reference>
<dbReference type="EMBL" id="CAJZBQ010000058">
    <property type="protein sequence ID" value="CAG9334535.1"/>
    <property type="molecule type" value="Genomic_DNA"/>
</dbReference>
<keyword evidence="2" id="KW-1185">Reference proteome</keyword>
<evidence type="ECO:0000313" key="2">
    <source>
        <dbReference type="Proteomes" id="UP001162131"/>
    </source>
</evidence>
<evidence type="ECO:0000313" key="1">
    <source>
        <dbReference type="EMBL" id="CAG9334535.1"/>
    </source>
</evidence>
<gene>
    <name evidence="1" type="ORF">BSTOLATCC_MIC61147</name>
</gene>
<organism evidence="1 2">
    <name type="scientific">Blepharisma stoltei</name>
    <dbReference type="NCBI Taxonomy" id="1481888"/>
    <lineage>
        <taxon>Eukaryota</taxon>
        <taxon>Sar</taxon>
        <taxon>Alveolata</taxon>
        <taxon>Ciliophora</taxon>
        <taxon>Postciliodesmatophora</taxon>
        <taxon>Heterotrichea</taxon>
        <taxon>Heterotrichida</taxon>
        <taxon>Blepharismidae</taxon>
        <taxon>Blepharisma</taxon>
    </lineage>
</organism>
<proteinExistence type="predicted"/>